<gene>
    <name evidence="1" type="ORF">HPB50_002120</name>
</gene>
<protein>
    <submittedName>
        <fullName evidence="1">Uncharacterized protein</fullName>
    </submittedName>
</protein>
<proteinExistence type="predicted"/>
<organism evidence="1 2">
    <name type="scientific">Hyalomma asiaticum</name>
    <name type="common">Tick</name>
    <dbReference type="NCBI Taxonomy" id="266040"/>
    <lineage>
        <taxon>Eukaryota</taxon>
        <taxon>Metazoa</taxon>
        <taxon>Ecdysozoa</taxon>
        <taxon>Arthropoda</taxon>
        <taxon>Chelicerata</taxon>
        <taxon>Arachnida</taxon>
        <taxon>Acari</taxon>
        <taxon>Parasitiformes</taxon>
        <taxon>Ixodida</taxon>
        <taxon>Ixodoidea</taxon>
        <taxon>Ixodidae</taxon>
        <taxon>Hyalomminae</taxon>
        <taxon>Hyalomma</taxon>
    </lineage>
</organism>
<dbReference type="EMBL" id="CM023481">
    <property type="protein sequence ID" value="KAH6944164.1"/>
    <property type="molecule type" value="Genomic_DNA"/>
</dbReference>
<evidence type="ECO:0000313" key="1">
    <source>
        <dbReference type="EMBL" id="KAH6944164.1"/>
    </source>
</evidence>
<name>A0ACB7TDQ6_HYAAI</name>
<sequence length="130" mass="14558">MAFPYLRVNVVHHLLGLYGQIWFDVWCGCEAGGLAARGGVSSVSDVDELQPEDAIFDGKGCGEPLFEQMSNVLMDSDSEYEELDDVVTVLALKLTKIQRNRIPRYFEEVLADAAPVLIHDRRQCRRDAAD</sequence>
<comment type="caution">
    <text evidence="1">The sequence shown here is derived from an EMBL/GenBank/DDBJ whole genome shotgun (WGS) entry which is preliminary data.</text>
</comment>
<evidence type="ECO:0000313" key="2">
    <source>
        <dbReference type="Proteomes" id="UP000821845"/>
    </source>
</evidence>
<accession>A0ACB7TDQ6</accession>
<reference evidence="1" key="1">
    <citation type="submission" date="2020-05" db="EMBL/GenBank/DDBJ databases">
        <title>Large-scale comparative analyses of tick genomes elucidate their genetic diversity and vector capacities.</title>
        <authorList>
            <person name="Jia N."/>
            <person name="Wang J."/>
            <person name="Shi W."/>
            <person name="Du L."/>
            <person name="Sun Y."/>
            <person name="Zhan W."/>
            <person name="Jiang J."/>
            <person name="Wang Q."/>
            <person name="Zhang B."/>
            <person name="Ji P."/>
            <person name="Sakyi L.B."/>
            <person name="Cui X."/>
            <person name="Yuan T."/>
            <person name="Jiang B."/>
            <person name="Yang W."/>
            <person name="Lam T.T.-Y."/>
            <person name="Chang Q."/>
            <person name="Ding S."/>
            <person name="Wang X."/>
            <person name="Zhu J."/>
            <person name="Ruan X."/>
            <person name="Zhao L."/>
            <person name="Wei J."/>
            <person name="Que T."/>
            <person name="Du C."/>
            <person name="Cheng J."/>
            <person name="Dai P."/>
            <person name="Han X."/>
            <person name="Huang E."/>
            <person name="Gao Y."/>
            <person name="Liu J."/>
            <person name="Shao H."/>
            <person name="Ye R."/>
            <person name="Li L."/>
            <person name="Wei W."/>
            <person name="Wang X."/>
            <person name="Wang C."/>
            <person name="Yang T."/>
            <person name="Huo Q."/>
            <person name="Li W."/>
            <person name="Guo W."/>
            <person name="Chen H."/>
            <person name="Zhou L."/>
            <person name="Ni X."/>
            <person name="Tian J."/>
            <person name="Zhou Y."/>
            <person name="Sheng Y."/>
            <person name="Liu T."/>
            <person name="Pan Y."/>
            <person name="Xia L."/>
            <person name="Li J."/>
            <person name="Zhao F."/>
            <person name="Cao W."/>
        </authorList>
    </citation>
    <scope>NUCLEOTIDE SEQUENCE</scope>
    <source>
        <strain evidence="1">Hyas-2018</strain>
    </source>
</reference>
<keyword evidence="2" id="KW-1185">Reference proteome</keyword>
<dbReference type="Proteomes" id="UP000821845">
    <property type="component" value="Chromosome 1"/>
</dbReference>